<protein>
    <recommendedName>
        <fullName evidence="7">Chemotaxis protein</fullName>
    </recommendedName>
</protein>
<dbReference type="CDD" id="cd00130">
    <property type="entry name" value="PAS"/>
    <property type="match status" value="2"/>
</dbReference>
<dbReference type="PANTHER" id="PTHR24422:SF10">
    <property type="entry name" value="CHEMOTAXIS PROTEIN METHYLTRANSFERASE 2"/>
    <property type="match status" value="1"/>
</dbReference>
<dbReference type="InterPro" id="IPR001610">
    <property type="entry name" value="PAC"/>
</dbReference>
<dbReference type="GO" id="GO:0007165">
    <property type="term" value="P:signal transduction"/>
    <property type="evidence" value="ECO:0007669"/>
    <property type="project" value="UniProtKB-KW"/>
</dbReference>
<reference evidence="5 6" key="1">
    <citation type="submission" date="2017-07" db="EMBL/GenBank/DDBJ databases">
        <title>Elstera cyanobacteriorum sp. nov., a novel bacterium isolated from cyanobacterial aggregates in a eutrophic lake.</title>
        <authorList>
            <person name="Cai H."/>
        </authorList>
    </citation>
    <scope>NUCLEOTIDE SEQUENCE [LARGE SCALE GENOMIC DNA]</scope>
    <source>
        <strain evidence="5 6">TH019</strain>
    </source>
</reference>
<comment type="caution">
    <text evidence="5">The sequence shown here is derived from an EMBL/GenBank/DDBJ whole genome shotgun (WGS) entry which is preliminary data.</text>
</comment>
<dbReference type="OrthoDB" id="9765776at2"/>
<dbReference type="Gene3D" id="1.10.287.950">
    <property type="entry name" value="Methyl-accepting chemotaxis protein"/>
    <property type="match status" value="1"/>
</dbReference>
<dbReference type="InterPro" id="IPR004090">
    <property type="entry name" value="Chemotax_Me-accpt_rcpt"/>
</dbReference>
<evidence type="ECO:0000313" key="5">
    <source>
        <dbReference type="EMBL" id="OYQ20429.1"/>
    </source>
</evidence>
<feature type="domain" description="PAC" evidence="4">
    <location>
        <begin position="207"/>
        <end position="259"/>
    </location>
</feature>
<dbReference type="InterPro" id="IPR004089">
    <property type="entry name" value="MCPsignal_dom"/>
</dbReference>
<dbReference type="InterPro" id="IPR000014">
    <property type="entry name" value="PAS"/>
</dbReference>
<sequence length="499" mass="54256">MLTFLTRLWASSSQATVLAFSRSQAMIEFSPDGIILSANGNFLKTMGYRLEEIKGKHHRMFVPSADAETADYRAFWDTLQQGRFHRGEYLRTTRDGREVWLQATYNPVLDRHGQPIKIVKIATDVTEQRLRLADYEGQLQAIRRLQAVIEFDLAGTVLQANDNFLAAMGYRLDEILGKSHSLFVDPTYEQTSDYRAFWDRLRQGEYFAAEFKRIGKGGREVWIQATYNPILDPKGRPFKVVKYATDITDQVLKRQKTEVVGAQVDRNLGSIVQSIGDITQQTTLVTGATTQTSSGVQTVASATEELSISIAEVSSNIIRSKGAVDGAMSSVTSVGEKAARLAAAADAMTGVIRFIQDIAANINLLALNATIEAARAGEAGKGFTVVASEVKNLAQQVSQATDTIAHEIAEVQAISTGVSETLTEITSAMISVQDGVTGVASAMEEQTAVTRDISMNMQTTAAAVTDIDGSIRRILGAVEAAKDLSHTSLDLYAELKAVG</sequence>
<organism evidence="5 6">
    <name type="scientific">Elstera cyanobacteriorum</name>
    <dbReference type="NCBI Taxonomy" id="2022747"/>
    <lineage>
        <taxon>Bacteria</taxon>
        <taxon>Pseudomonadati</taxon>
        <taxon>Pseudomonadota</taxon>
        <taxon>Alphaproteobacteria</taxon>
        <taxon>Rhodospirillales</taxon>
        <taxon>Rhodospirillaceae</taxon>
        <taxon>Elstera</taxon>
    </lineage>
</organism>
<dbReference type="SUPFAM" id="SSF55785">
    <property type="entry name" value="PYP-like sensor domain (PAS domain)"/>
    <property type="match status" value="2"/>
</dbReference>
<dbReference type="SMART" id="SM00086">
    <property type="entry name" value="PAC"/>
    <property type="match status" value="2"/>
</dbReference>
<evidence type="ECO:0000259" key="4">
    <source>
        <dbReference type="PROSITE" id="PS50113"/>
    </source>
</evidence>
<dbReference type="PROSITE" id="PS50111">
    <property type="entry name" value="CHEMOTAXIS_TRANSDUC_2"/>
    <property type="match status" value="1"/>
</dbReference>
<dbReference type="EMBL" id="NOXS01000028">
    <property type="protein sequence ID" value="OYQ20429.1"/>
    <property type="molecule type" value="Genomic_DNA"/>
</dbReference>
<dbReference type="Pfam" id="PF08447">
    <property type="entry name" value="PAS_3"/>
    <property type="match status" value="2"/>
</dbReference>
<feature type="domain" description="Methyl-accepting transducer" evidence="2">
    <location>
        <begin position="260"/>
        <end position="482"/>
    </location>
</feature>
<dbReference type="Pfam" id="PF00015">
    <property type="entry name" value="MCPsignal"/>
    <property type="match status" value="1"/>
</dbReference>
<dbReference type="GO" id="GO:0004888">
    <property type="term" value="F:transmembrane signaling receptor activity"/>
    <property type="evidence" value="ECO:0007669"/>
    <property type="project" value="InterPro"/>
</dbReference>
<feature type="domain" description="PAS" evidence="3">
    <location>
        <begin position="148"/>
        <end position="179"/>
    </location>
</feature>
<dbReference type="GO" id="GO:0016020">
    <property type="term" value="C:membrane"/>
    <property type="evidence" value="ECO:0007669"/>
    <property type="project" value="InterPro"/>
</dbReference>
<dbReference type="NCBIfam" id="TIGR00229">
    <property type="entry name" value="sensory_box"/>
    <property type="match status" value="2"/>
</dbReference>
<evidence type="ECO:0000259" key="2">
    <source>
        <dbReference type="PROSITE" id="PS50111"/>
    </source>
</evidence>
<evidence type="ECO:0000313" key="6">
    <source>
        <dbReference type="Proteomes" id="UP000216361"/>
    </source>
</evidence>
<accession>A0A255XTV3</accession>
<dbReference type="InterPro" id="IPR035965">
    <property type="entry name" value="PAS-like_dom_sf"/>
</dbReference>
<proteinExistence type="predicted"/>
<dbReference type="Gene3D" id="3.30.450.20">
    <property type="entry name" value="PAS domain"/>
    <property type="match status" value="2"/>
</dbReference>
<keyword evidence="6" id="KW-1185">Reference proteome</keyword>
<dbReference type="InterPro" id="IPR000700">
    <property type="entry name" value="PAS-assoc_C"/>
</dbReference>
<dbReference type="SMART" id="SM00283">
    <property type="entry name" value="MA"/>
    <property type="match status" value="1"/>
</dbReference>
<dbReference type="SUPFAM" id="SSF58104">
    <property type="entry name" value="Methyl-accepting chemotaxis protein (MCP) signaling domain"/>
    <property type="match status" value="1"/>
</dbReference>
<dbReference type="GO" id="GO:0006935">
    <property type="term" value="P:chemotaxis"/>
    <property type="evidence" value="ECO:0007669"/>
    <property type="project" value="InterPro"/>
</dbReference>
<dbReference type="PRINTS" id="PR00260">
    <property type="entry name" value="CHEMTRNSDUCR"/>
</dbReference>
<evidence type="ECO:0008006" key="7">
    <source>
        <dbReference type="Google" id="ProtNLM"/>
    </source>
</evidence>
<dbReference type="PROSITE" id="PS50113">
    <property type="entry name" value="PAC"/>
    <property type="match status" value="2"/>
</dbReference>
<dbReference type="AlphaFoldDB" id="A0A255XTV3"/>
<dbReference type="RefSeq" id="WP_094407892.1">
    <property type="nucleotide sequence ID" value="NZ_BMJZ01000008.1"/>
</dbReference>
<dbReference type="PROSITE" id="PS50112">
    <property type="entry name" value="PAS"/>
    <property type="match status" value="1"/>
</dbReference>
<evidence type="ECO:0000259" key="3">
    <source>
        <dbReference type="PROSITE" id="PS50112"/>
    </source>
</evidence>
<feature type="domain" description="PAC" evidence="4">
    <location>
        <begin position="85"/>
        <end position="137"/>
    </location>
</feature>
<dbReference type="PANTHER" id="PTHR24422">
    <property type="entry name" value="CHEMOTAXIS PROTEIN METHYLTRANSFERASE"/>
    <property type="match status" value="1"/>
</dbReference>
<dbReference type="SMART" id="SM00091">
    <property type="entry name" value="PAS"/>
    <property type="match status" value="2"/>
</dbReference>
<dbReference type="InterPro" id="IPR013655">
    <property type="entry name" value="PAS_fold_3"/>
</dbReference>
<dbReference type="Proteomes" id="UP000216361">
    <property type="component" value="Unassembled WGS sequence"/>
</dbReference>
<evidence type="ECO:0000256" key="1">
    <source>
        <dbReference type="PROSITE-ProRule" id="PRU00284"/>
    </source>
</evidence>
<dbReference type="InterPro" id="IPR050903">
    <property type="entry name" value="Bact_Chemotaxis_MeTrfase"/>
</dbReference>
<gene>
    <name evidence="5" type="ORF">CHR90_05000</name>
</gene>
<keyword evidence="1" id="KW-0807">Transducer</keyword>
<name>A0A255XTV3_9PROT</name>